<feature type="compositionally biased region" description="Basic and acidic residues" evidence="1">
    <location>
        <begin position="483"/>
        <end position="504"/>
    </location>
</feature>
<feature type="compositionally biased region" description="Polar residues" evidence="1">
    <location>
        <begin position="1600"/>
        <end position="1616"/>
    </location>
</feature>
<feature type="region of interest" description="Disordered" evidence="1">
    <location>
        <begin position="356"/>
        <end position="456"/>
    </location>
</feature>
<feature type="compositionally biased region" description="Basic and acidic residues" evidence="1">
    <location>
        <begin position="194"/>
        <end position="211"/>
    </location>
</feature>
<feature type="region of interest" description="Disordered" evidence="1">
    <location>
        <begin position="900"/>
        <end position="924"/>
    </location>
</feature>
<feature type="chain" id="PRO_5043528514" description="SPOC domain-containing protein" evidence="2">
    <location>
        <begin position="26"/>
        <end position="1895"/>
    </location>
</feature>
<feature type="region of interest" description="Disordered" evidence="1">
    <location>
        <begin position="1379"/>
        <end position="1456"/>
    </location>
</feature>
<organism evidence="3 4">
    <name type="scientific">Plakobranchus ocellatus</name>
    <dbReference type="NCBI Taxonomy" id="259542"/>
    <lineage>
        <taxon>Eukaryota</taxon>
        <taxon>Metazoa</taxon>
        <taxon>Spiralia</taxon>
        <taxon>Lophotrochozoa</taxon>
        <taxon>Mollusca</taxon>
        <taxon>Gastropoda</taxon>
        <taxon>Heterobranchia</taxon>
        <taxon>Euthyneura</taxon>
        <taxon>Panpulmonata</taxon>
        <taxon>Sacoglossa</taxon>
        <taxon>Placobranchoidea</taxon>
        <taxon>Plakobranchidae</taxon>
        <taxon>Plakobranchus</taxon>
    </lineage>
</organism>
<comment type="caution">
    <text evidence="3">The sequence shown here is derived from an EMBL/GenBank/DDBJ whole genome shotgun (WGS) entry which is preliminary data.</text>
</comment>
<feature type="compositionally biased region" description="Basic and acidic residues" evidence="1">
    <location>
        <begin position="807"/>
        <end position="822"/>
    </location>
</feature>
<dbReference type="EMBL" id="BLXT01003557">
    <property type="protein sequence ID" value="GFO02012.1"/>
    <property type="molecule type" value="Genomic_DNA"/>
</dbReference>
<feature type="compositionally biased region" description="Basic and acidic residues" evidence="1">
    <location>
        <begin position="233"/>
        <end position="242"/>
    </location>
</feature>
<feature type="region of interest" description="Disordered" evidence="1">
    <location>
        <begin position="1790"/>
        <end position="1863"/>
    </location>
</feature>
<feature type="region of interest" description="Disordered" evidence="1">
    <location>
        <begin position="478"/>
        <end position="518"/>
    </location>
</feature>
<name>A0AAV4A532_9GAST</name>
<feature type="region of interest" description="Disordered" evidence="1">
    <location>
        <begin position="111"/>
        <end position="339"/>
    </location>
</feature>
<keyword evidence="4" id="KW-1185">Reference proteome</keyword>
<feature type="compositionally biased region" description="Basic and acidic residues" evidence="1">
    <location>
        <begin position="759"/>
        <end position="778"/>
    </location>
</feature>
<feature type="compositionally biased region" description="Polar residues" evidence="1">
    <location>
        <begin position="1053"/>
        <end position="1070"/>
    </location>
</feature>
<feature type="compositionally biased region" description="Polar residues" evidence="1">
    <location>
        <begin position="1380"/>
        <end position="1395"/>
    </location>
</feature>
<feature type="compositionally biased region" description="Basic and acidic residues" evidence="1">
    <location>
        <begin position="76"/>
        <end position="88"/>
    </location>
</feature>
<protein>
    <recommendedName>
        <fullName evidence="5">SPOC domain-containing protein</fullName>
    </recommendedName>
</protein>
<evidence type="ECO:0000313" key="4">
    <source>
        <dbReference type="Proteomes" id="UP000735302"/>
    </source>
</evidence>
<feature type="region of interest" description="Disordered" evidence="1">
    <location>
        <begin position="601"/>
        <end position="645"/>
    </location>
</feature>
<feature type="compositionally biased region" description="Basic and acidic residues" evidence="1">
    <location>
        <begin position="1447"/>
        <end position="1456"/>
    </location>
</feature>
<feature type="compositionally biased region" description="Basic and acidic residues" evidence="1">
    <location>
        <begin position="36"/>
        <end position="67"/>
    </location>
</feature>
<sequence>MLFLLHCMKITSIYLIELYLNVVLSDYAVRNVYSQERGEDGSSDESRHFEQKSRNSGRQLRETDKKISKGNKKRTEKSNTLKRDKDSECASSCGEEESYYEYKQRMLRKAEEEARKDDVSDRSGSSCRSRSSNGRDETKPRDDRTYSTSDRKKLDKGAGRAVISQGAGETNNVLDKVTSKKRSSTSSGPGQAEPARRSAAQDDSGHHDDPRGAGADADAEVCFQRGGRGNRIHQPERQRGPEAGDTADEVSDIESEMASSPRKAGLTGNDFDASDGFVKDNFEIDGKHGNVKSDIARGNTKKGSKDANKSVNNKLLLKSGRDGKSEITKSYNKISKSNNIKTKVADRDYDLVLKQSRQMKTHGHQVNRKNLTSLEEDQQMVSSKISPSWERVMDNAEGEETGGLQLNLDPDEQFPQRGDDGCHLTDKEDQVTKRERDSDSRGARLPHDPTEWAMYQSGRRVETTVCGTHKADEKIACASSEISDERAPYTDGARRQSSGKDTKNNHKRSSKMSNVSTRQVFSNWDVTYDTNESKEKARSLEDYPNELVKTKQRQDDKQDTSLKYECKPLFSSKITSIPMAKTGQNKYLNKQAAELAEVERRRQTESLTANLKDPNKRKGQYIKDLSPPEPVIRGFVGDSMSDEEDEDETYSRLGPVDDRAILADPDSDFAGPKDYVLARDVSVAVSSTSAMSQNMDVKHETASSLNLIDHCGSVGTGNLGAPVTDVRENEFEITTYRVLLDEDDIAARKTNGLKEIERLKREEEKSQQARHQLDDVRGKVKRKGSVRKNQSDDKTRIGPELLQDVHPSLREASSKQYRRDPESYYNPKYPRVDSEGSELEAAVAADKSGVVRHPQLKTPAPTHPETFAFRHSFVEEPTPKIFRPGIDDKNMIQTQLISKENSPPQIESPENSNKAQEQIDAEDSLEVKESHQNKGVSFKYNHHNTEQPQDWVDVPKFDESSERKITVNALQRNSRTEESEQTIINDNSNRESSNQAEMEIVGTRYLEREAARYARHHKAFDETPVVDYREFGETGTTLSVLSPCDRSGLPVSGHTQTTNSLRGETQAQNNQDHDSIVEVSHRYHIENSKDVGNELEQAIPRLSVNTPGPEYDEEDKVLRKLQKEKKMAKKPVVQNIQAQDEKINGEEVEQAGASRAENTDSQREIEELASPGEVVNDDVIPECEEKLLQEKARSASRSRSVTGVDLMDMYLGKSKSSSGATADLLKEFTHESLHDVAEESEPSPLDVELTIAPSSPTDHGKSSTAKEDEEHAEVIKKSIVMEESLPSVTDADTVKLQKDRKRKKKRKDVPARRESVTATNLMDMWLGGEKAKQTRERMDQVMHHVSSEADSSYEHLPGLDDLTNRAEVSSVHDKGDIITSGFNVSSEQGDYNNTAAKDGEERDADTLGKSISRRDNSYHADDDDSETSASKNDVLADSSIRPKKVTKNNESEEDGAKVNIATASEVDNDVAVIVDDFNSGAISSTMTPSRKDSVPEVFIIATDGTKTASSFSHGDSKSISLPAAVGVDAIDFEDQNIVAKTVSREITEAATDKHDESAANDIGDRSSAISLVECLEGQLDDFPHSPTINRSYFVGEPQNEVKSSSPENEMTETVDSSGAVAKASSDKAGETMPSQTRDEIIDNEINQNASLLNENMRDSDVSSFVAENNTAEANNEVVEEKGSEKKHNVEESPTALHSQAPERESLTSFDGETETISGEDEDDAARRYVDKILKSVILSSTDDQLIAPLMRRNLDPPTNSIMYSSAPSSKSIDEIDLGVGTIAIAIQEENGTELQRPEAPVEVSHNDSNLVKGSSLQSPGSEQSERRRQRKLTVSFAVDEPDPGIGGDSCDDDSAGNKSRTKVVEIPWEAADEEEKEDEYERLERELERSLKVHR</sequence>
<feature type="compositionally biased region" description="Low complexity" evidence="1">
    <location>
        <begin position="328"/>
        <end position="339"/>
    </location>
</feature>
<feature type="region of interest" description="Disordered" evidence="1">
    <location>
        <begin position="36"/>
        <end position="88"/>
    </location>
</feature>
<accession>A0AAV4A532</accession>
<feature type="compositionally biased region" description="Basic and acidic residues" evidence="1">
    <location>
        <begin position="417"/>
        <end position="450"/>
    </location>
</feature>
<feature type="compositionally biased region" description="Basic and acidic residues" evidence="1">
    <location>
        <begin position="133"/>
        <end position="158"/>
    </location>
</feature>
<feature type="compositionally biased region" description="Basic and acidic residues" evidence="1">
    <location>
        <begin position="277"/>
        <end position="288"/>
    </location>
</feature>
<feature type="compositionally biased region" description="Low complexity" evidence="1">
    <location>
        <begin position="122"/>
        <end position="132"/>
    </location>
</feature>
<feature type="region of interest" description="Disordered" evidence="1">
    <location>
        <begin position="1044"/>
        <end position="1071"/>
    </location>
</feature>
<feature type="compositionally biased region" description="Basic and acidic residues" evidence="1">
    <location>
        <begin position="1397"/>
        <end position="1420"/>
    </location>
</feature>
<feature type="compositionally biased region" description="Polar residues" evidence="1">
    <location>
        <begin position="368"/>
        <end position="386"/>
    </location>
</feature>
<feature type="compositionally biased region" description="Basic and acidic residues" evidence="1">
    <location>
        <begin position="111"/>
        <end position="121"/>
    </location>
</feature>
<feature type="compositionally biased region" description="Basic and acidic residues" evidence="1">
    <location>
        <begin position="1329"/>
        <end position="1347"/>
    </location>
</feature>
<feature type="compositionally biased region" description="Basic and acidic residues" evidence="1">
    <location>
        <begin position="1678"/>
        <end position="1690"/>
    </location>
</feature>
<feature type="region of interest" description="Disordered" evidence="1">
    <location>
        <begin position="1232"/>
        <end position="1367"/>
    </location>
</feature>
<feature type="region of interest" description="Disordered" evidence="1">
    <location>
        <begin position="1668"/>
        <end position="1722"/>
    </location>
</feature>
<feature type="region of interest" description="Disordered" evidence="1">
    <location>
        <begin position="1138"/>
        <end position="1164"/>
    </location>
</feature>
<keyword evidence="2" id="KW-0732">Signal</keyword>
<feature type="compositionally biased region" description="Acidic residues" evidence="1">
    <location>
        <begin position="1711"/>
        <end position="1722"/>
    </location>
</feature>
<evidence type="ECO:0000313" key="3">
    <source>
        <dbReference type="EMBL" id="GFO02012.1"/>
    </source>
</evidence>
<feature type="region of interest" description="Disordered" evidence="1">
    <location>
        <begin position="1597"/>
        <end position="1641"/>
    </location>
</feature>
<feature type="compositionally biased region" description="Polar residues" evidence="1">
    <location>
        <begin position="900"/>
        <end position="916"/>
    </location>
</feature>
<evidence type="ECO:0000256" key="1">
    <source>
        <dbReference type="SAM" id="MobiDB-lite"/>
    </source>
</evidence>
<evidence type="ECO:0000256" key="2">
    <source>
        <dbReference type="SAM" id="SignalP"/>
    </source>
</evidence>
<gene>
    <name evidence="3" type="ORF">PoB_002851700</name>
</gene>
<feature type="compositionally biased region" description="Basic residues" evidence="1">
    <location>
        <begin position="1298"/>
        <end position="1307"/>
    </location>
</feature>
<dbReference type="Proteomes" id="UP000735302">
    <property type="component" value="Unassembled WGS sequence"/>
</dbReference>
<feature type="compositionally biased region" description="Acidic residues" evidence="1">
    <location>
        <begin position="245"/>
        <end position="255"/>
    </location>
</feature>
<reference evidence="3 4" key="1">
    <citation type="journal article" date="2021" name="Elife">
        <title>Chloroplast acquisition without the gene transfer in kleptoplastic sea slugs, Plakobranchus ocellatus.</title>
        <authorList>
            <person name="Maeda T."/>
            <person name="Takahashi S."/>
            <person name="Yoshida T."/>
            <person name="Shimamura S."/>
            <person name="Takaki Y."/>
            <person name="Nagai Y."/>
            <person name="Toyoda A."/>
            <person name="Suzuki Y."/>
            <person name="Arimoto A."/>
            <person name="Ishii H."/>
            <person name="Satoh N."/>
            <person name="Nishiyama T."/>
            <person name="Hasebe M."/>
            <person name="Maruyama T."/>
            <person name="Minagawa J."/>
            <person name="Obokata J."/>
            <person name="Shigenobu S."/>
        </authorList>
    </citation>
    <scope>NUCLEOTIDE SEQUENCE [LARGE SCALE GENOMIC DNA]</scope>
</reference>
<evidence type="ECO:0008006" key="5">
    <source>
        <dbReference type="Google" id="ProtNLM"/>
    </source>
</evidence>
<feature type="region of interest" description="Disordered" evidence="1">
    <location>
        <begin position="759"/>
        <end position="833"/>
    </location>
</feature>
<proteinExistence type="predicted"/>
<feature type="compositionally biased region" description="Basic and acidic residues" evidence="1">
    <location>
        <begin position="1258"/>
        <end position="1280"/>
    </location>
</feature>
<feature type="compositionally biased region" description="Polar residues" evidence="1">
    <location>
        <begin position="1806"/>
        <end position="1822"/>
    </location>
</feature>
<feature type="signal peptide" evidence="2">
    <location>
        <begin position="1"/>
        <end position="25"/>
    </location>
</feature>
<feature type="compositionally biased region" description="Basic residues" evidence="1">
    <location>
        <begin position="357"/>
        <end position="367"/>
    </location>
</feature>